<proteinExistence type="predicted"/>
<evidence type="ECO:0000313" key="2">
    <source>
        <dbReference type="EMBL" id="KAF9502660.1"/>
    </source>
</evidence>
<name>A0A9P6DLM7_9AGAM</name>
<protein>
    <submittedName>
        <fullName evidence="2">Uncharacterized protein</fullName>
    </submittedName>
</protein>
<feature type="signal peptide" evidence="1">
    <location>
        <begin position="1"/>
        <end position="22"/>
    </location>
</feature>
<keyword evidence="3" id="KW-1185">Reference proteome</keyword>
<reference evidence="2" key="1">
    <citation type="journal article" date="2020" name="Nat. Commun.">
        <title>Large-scale genome sequencing of mycorrhizal fungi provides insights into the early evolution of symbiotic traits.</title>
        <authorList>
            <person name="Miyauchi S."/>
            <person name="Kiss E."/>
            <person name="Kuo A."/>
            <person name="Drula E."/>
            <person name="Kohler A."/>
            <person name="Sanchez-Garcia M."/>
            <person name="Morin E."/>
            <person name="Andreopoulos B."/>
            <person name="Barry K.W."/>
            <person name="Bonito G."/>
            <person name="Buee M."/>
            <person name="Carver A."/>
            <person name="Chen C."/>
            <person name="Cichocki N."/>
            <person name="Clum A."/>
            <person name="Culley D."/>
            <person name="Crous P.W."/>
            <person name="Fauchery L."/>
            <person name="Girlanda M."/>
            <person name="Hayes R.D."/>
            <person name="Keri Z."/>
            <person name="LaButti K."/>
            <person name="Lipzen A."/>
            <person name="Lombard V."/>
            <person name="Magnuson J."/>
            <person name="Maillard F."/>
            <person name="Murat C."/>
            <person name="Nolan M."/>
            <person name="Ohm R.A."/>
            <person name="Pangilinan J."/>
            <person name="Pereira M.F."/>
            <person name="Perotto S."/>
            <person name="Peter M."/>
            <person name="Pfister S."/>
            <person name="Riley R."/>
            <person name="Sitrit Y."/>
            <person name="Stielow J.B."/>
            <person name="Szollosi G."/>
            <person name="Zifcakova L."/>
            <person name="Stursova M."/>
            <person name="Spatafora J.W."/>
            <person name="Tedersoo L."/>
            <person name="Vaario L.M."/>
            <person name="Yamada A."/>
            <person name="Yan M."/>
            <person name="Wang P."/>
            <person name="Xu J."/>
            <person name="Bruns T."/>
            <person name="Baldrian P."/>
            <person name="Vilgalys R."/>
            <person name="Dunand C."/>
            <person name="Henrissat B."/>
            <person name="Grigoriev I.V."/>
            <person name="Hibbett D."/>
            <person name="Nagy L.G."/>
            <person name="Martin F.M."/>
        </authorList>
    </citation>
    <scope>NUCLEOTIDE SEQUENCE</scope>
    <source>
        <strain evidence="2">UP504</strain>
    </source>
</reference>
<evidence type="ECO:0000313" key="3">
    <source>
        <dbReference type="Proteomes" id="UP000886523"/>
    </source>
</evidence>
<evidence type="ECO:0000256" key="1">
    <source>
        <dbReference type="SAM" id="SignalP"/>
    </source>
</evidence>
<gene>
    <name evidence="2" type="ORF">BS47DRAFT_1356869</name>
</gene>
<accession>A0A9P6DLM7</accession>
<organism evidence="2 3">
    <name type="scientific">Hydnum rufescens UP504</name>
    <dbReference type="NCBI Taxonomy" id="1448309"/>
    <lineage>
        <taxon>Eukaryota</taxon>
        <taxon>Fungi</taxon>
        <taxon>Dikarya</taxon>
        <taxon>Basidiomycota</taxon>
        <taxon>Agaricomycotina</taxon>
        <taxon>Agaricomycetes</taxon>
        <taxon>Cantharellales</taxon>
        <taxon>Hydnaceae</taxon>
        <taxon>Hydnum</taxon>
    </lineage>
</organism>
<dbReference type="Proteomes" id="UP000886523">
    <property type="component" value="Unassembled WGS sequence"/>
</dbReference>
<feature type="chain" id="PRO_5040282070" evidence="1">
    <location>
        <begin position="23"/>
        <end position="139"/>
    </location>
</feature>
<dbReference type="EMBL" id="MU129771">
    <property type="protein sequence ID" value="KAF9502660.1"/>
    <property type="molecule type" value="Genomic_DNA"/>
</dbReference>
<comment type="caution">
    <text evidence="2">The sequence shown here is derived from an EMBL/GenBank/DDBJ whole genome shotgun (WGS) entry which is preliminary data.</text>
</comment>
<sequence>MKLAHSLALLVTAALTLPSALADFHIAGRIDAGGNINVVVCPSNKYTCDCFEFGHGSAEISGLENTASDFFITKGGFCKMGRLNFYKRDGCWKFYENNGDGKVKGTCDSEPNPATLTCNGLVPLNFVDQLFCKSRICEE</sequence>
<dbReference type="AlphaFoldDB" id="A0A9P6DLM7"/>
<keyword evidence="1" id="KW-0732">Signal</keyword>